<evidence type="ECO:0000256" key="1">
    <source>
        <dbReference type="ARBA" id="ARBA00022517"/>
    </source>
</evidence>
<name>A0A2N5ZK00_MUIH1</name>
<dbReference type="HAMAP" id="MF_00003">
    <property type="entry name" value="RbfA"/>
    <property type="match status" value="1"/>
</dbReference>
<accession>A0A2N5ZK00</accession>
<evidence type="ECO:0000256" key="2">
    <source>
        <dbReference type="HAMAP-Rule" id="MF_00003"/>
    </source>
</evidence>
<dbReference type="InterPro" id="IPR000238">
    <property type="entry name" value="RbfA"/>
</dbReference>
<protein>
    <recommendedName>
        <fullName evidence="2">Ribosome-binding factor A</fullName>
    </recommendedName>
</protein>
<dbReference type="Gene3D" id="3.30.300.20">
    <property type="match status" value="1"/>
</dbReference>
<keyword evidence="1 2" id="KW-0690">Ribosome biogenesis</keyword>
<dbReference type="Proteomes" id="UP000234857">
    <property type="component" value="Unassembled WGS sequence"/>
</dbReference>
<comment type="subcellular location">
    <subcellularLocation>
        <location evidence="2">Cytoplasm</location>
    </subcellularLocation>
</comment>
<dbReference type="PANTHER" id="PTHR33515">
    <property type="entry name" value="RIBOSOME-BINDING FACTOR A, CHLOROPLASTIC-RELATED"/>
    <property type="match status" value="1"/>
</dbReference>
<dbReference type="GO" id="GO:0005829">
    <property type="term" value="C:cytosol"/>
    <property type="evidence" value="ECO:0007669"/>
    <property type="project" value="TreeGrafter"/>
</dbReference>
<evidence type="ECO:0000313" key="4">
    <source>
        <dbReference type="Proteomes" id="UP000234857"/>
    </source>
</evidence>
<dbReference type="SUPFAM" id="SSF89919">
    <property type="entry name" value="Ribosome-binding factor A, RbfA"/>
    <property type="match status" value="1"/>
</dbReference>
<dbReference type="GO" id="GO:0043024">
    <property type="term" value="F:ribosomal small subunit binding"/>
    <property type="evidence" value="ECO:0007669"/>
    <property type="project" value="TreeGrafter"/>
</dbReference>
<dbReference type="InterPro" id="IPR020053">
    <property type="entry name" value="Ribosome-bd_factorA_CS"/>
</dbReference>
<organism evidence="3 4">
    <name type="scientific">Muiribacterium halophilum</name>
    <dbReference type="NCBI Taxonomy" id="2053465"/>
    <lineage>
        <taxon>Bacteria</taxon>
        <taxon>Candidatus Muiribacteriota</taxon>
        <taxon>Candidatus Muiribacteriia</taxon>
        <taxon>Candidatus Muiribacteriales</taxon>
        <taxon>Candidatus Muiribacteriaceae</taxon>
        <taxon>Candidatus Muiribacterium</taxon>
    </lineage>
</organism>
<dbReference type="EMBL" id="PKTG01000043">
    <property type="protein sequence ID" value="PLX19020.1"/>
    <property type="molecule type" value="Genomic_DNA"/>
</dbReference>
<dbReference type="InterPro" id="IPR015946">
    <property type="entry name" value="KH_dom-like_a/b"/>
</dbReference>
<dbReference type="PANTHER" id="PTHR33515:SF1">
    <property type="entry name" value="RIBOSOME-BINDING FACTOR A, CHLOROPLASTIC-RELATED"/>
    <property type="match status" value="1"/>
</dbReference>
<sequence length="123" mass="14800">MAKSHRRIKRVNSMIQNMLCNILTRHVEDERFRFITITAVETTNDLRMAKVFYTVYGKKEEEKKDLIKTLEKASGFLQKKLSEEIELRYTPKLIFEYDHTLERAAKLDELFKRIEDERKNKES</sequence>
<keyword evidence="2" id="KW-0963">Cytoplasm</keyword>
<evidence type="ECO:0000313" key="3">
    <source>
        <dbReference type="EMBL" id="PLX19020.1"/>
    </source>
</evidence>
<comment type="subunit">
    <text evidence="2">Monomer. Binds 30S ribosomal subunits, but not 50S ribosomal subunits or 70S ribosomes.</text>
</comment>
<dbReference type="NCBIfam" id="TIGR00082">
    <property type="entry name" value="rbfA"/>
    <property type="match status" value="1"/>
</dbReference>
<dbReference type="PROSITE" id="PS01319">
    <property type="entry name" value="RBFA"/>
    <property type="match status" value="1"/>
</dbReference>
<dbReference type="AlphaFoldDB" id="A0A2N5ZK00"/>
<dbReference type="GO" id="GO:0030490">
    <property type="term" value="P:maturation of SSU-rRNA"/>
    <property type="evidence" value="ECO:0007669"/>
    <property type="project" value="UniProtKB-UniRule"/>
</dbReference>
<reference evidence="3 4" key="1">
    <citation type="submission" date="2017-11" db="EMBL/GenBank/DDBJ databases">
        <title>Genome-resolved metagenomics identifies genetic mobility, metabolic interactions, and unexpected diversity in perchlorate-reducing communities.</title>
        <authorList>
            <person name="Barnum T.P."/>
            <person name="Figueroa I.A."/>
            <person name="Carlstrom C.I."/>
            <person name="Lucas L.N."/>
            <person name="Engelbrektson A.L."/>
            <person name="Coates J.D."/>
        </authorList>
    </citation>
    <scope>NUCLEOTIDE SEQUENCE [LARGE SCALE GENOMIC DNA]</scope>
    <source>
        <strain evidence="3">BM706</strain>
    </source>
</reference>
<comment type="function">
    <text evidence="2">One of several proteins that assist in the late maturation steps of the functional core of the 30S ribosomal subunit. Associates with free 30S ribosomal subunits (but not with 30S subunits that are part of 70S ribosomes or polysomes). Required for efficient processing of 16S rRNA. May interact with the 5'-terminal helix region of 16S rRNA.</text>
</comment>
<dbReference type="InterPro" id="IPR023799">
    <property type="entry name" value="RbfA_dom_sf"/>
</dbReference>
<proteinExistence type="inferred from homology"/>
<comment type="similarity">
    <text evidence="2">Belongs to the RbfA family.</text>
</comment>
<gene>
    <name evidence="2 3" type="primary">rbfA</name>
    <name evidence="3" type="ORF">C0601_03145</name>
</gene>
<dbReference type="Pfam" id="PF02033">
    <property type="entry name" value="RBFA"/>
    <property type="match status" value="1"/>
</dbReference>
<comment type="caution">
    <text evidence="3">The sequence shown here is derived from an EMBL/GenBank/DDBJ whole genome shotgun (WGS) entry which is preliminary data.</text>
</comment>